<dbReference type="AlphaFoldDB" id="A0A7M1SW38"/>
<dbReference type="SUPFAM" id="SSF54826">
    <property type="entry name" value="Enolase N-terminal domain-like"/>
    <property type="match status" value="1"/>
</dbReference>
<dbReference type="SMART" id="SM00922">
    <property type="entry name" value="MR_MLE"/>
    <property type="match status" value="1"/>
</dbReference>
<dbReference type="PANTHER" id="PTHR48080:SF2">
    <property type="entry name" value="D-GALACTONATE DEHYDRATASE"/>
    <property type="match status" value="1"/>
</dbReference>
<protein>
    <submittedName>
        <fullName evidence="3">Galactonate dehydratase</fullName>
        <ecNumber evidence="3">4.2.1.6</ecNumber>
    </submittedName>
</protein>
<dbReference type="Pfam" id="PF13378">
    <property type="entry name" value="MR_MLE_C"/>
    <property type="match status" value="1"/>
</dbReference>
<dbReference type="PROSITE" id="PS00908">
    <property type="entry name" value="MR_MLE_1"/>
    <property type="match status" value="1"/>
</dbReference>
<dbReference type="EMBL" id="CP063169">
    <property type="protein sequence ID" value="QOR71800.1"/>
    <property type="molecule type" value="Genomic_DNA"/>
</dbReference>
<dbReference type="InterPro" id="IPR013342">
    <property type="entry name" value="Mandelate_racemase_C"/>
</dbReference>
<evidence type="ECO:0000313" key="3">
    <source>
        <dbReference type="EMBL" id="QOR71800.1"/>
    </source>
</evidence>
<dbReference type="InterPro" id="IPR013341">
    <property type="entry name" value="Mandelate_racemase_N_dom"/>
</dbReference>
<feature type="domain" description="Mandelate racemase/muconate lactonizing enzyme C-terminal" evidence="2">
    <location>
        <begin position="127"/>
        <end position="232"/>
    </location>
</feature>
<dbReference type="Gene3D" id="3.20.20.120">
    <property type="entry name" value="Enolase-like C-terminal domain"/>
    <property type="match status" value="1"/>
</dbReference>
<dbReference type="GO" id="GO:0008869">
    <property type="term" value="F:galactonate dehydratase activity"/>
    <property type="evidence" value="ECO:0007669"/>
    <property type="project" value="UniProtKB-EC"/>
</dbReference>
<dbReference type="InterPro" id="IPR034593">
    <property type="entry name" value="DgoD-like"/>
</dbReference>
<dbReference type="EC" id="4.2.1.6" evidence="3"/>
<dbReference type="InterPro" id="IPR029065">
    <property type="entry name" value="Enolase_C-like"/>
</dbReference>
<dbReference type="KEGG" id="halt:IM660_05910"/>
<dbReference type="PANTHER" id="PTHR48080">
    <property type="entry name" value="D-GALACTONATE DEHYDRATASE-RELATED"/>
    <property type="match status" value="1"/>
</dbReference>
<dbReference type="InterPro" id="IPR036849">
    <property type="entry name" value="Enolase-like_C_sf"/>
</dbReference>
<sequence length="382" mass="41423">MSRRRIVDVETFVVSSRCAFVKVSTDDGLVGWGEPVLEARADTVVAAVAQLRDLLIGAPVEIERLWQRMYKSGFYRGGPILGSAVAGIDQALWDLTGKALGVPVHELLGGPVRDVLPLYAPCHGSDISALRDRATELTEAGYRMVKTAPDGPREFAETSERIRHTMDRITAVHESVGPDRLLAVDFHGRLSLPGSRGLLAELEGLQLAFVEEPVAPQYQHRLGALCAATTVPIATGERLYDRWEVAQRIESGIAVLQPDLSHCFGISEAMRIATLASIHDVALAPHCATGPLAFAACVQVGFAVPEVMVQECPLELHEPGRNPLLRFVDHSAFDVHEGTLRRPLAPGLGVEVDEAAVRAAAAAPEHTPLPIWQRRDGSYGEW</sequence>
<dbReference type="GO" id="GO:0009063">
    <property type="term" value="P:amino acid catabolic process"/>
    <property type="evidence" value="ECO:0007669"/>
    <property type="project" value="InterPro"/>
</dbReference>
<dbReference type="InterPro" id="IPR018110">
    <property type="entry name" value="Mandel_Rmase/mucon_lact_enz_CS"/>
</dbReference>
<organism evidence="3 4">
    <name type="scientific">Ruania alkalisoli</name>
    <dbReference type="NCBI Taxonomy" id="2779775"/>
    <lineage>
        <taxon>Bacteria</taxon>
        <taxon>Bacillati</taxon>
        <taxon>Actinomycetota</taxon>
        <taxon>Actinomycetes</taxon>
        <taxon>Micrococcales</taxon>
        <taxon>Ruaniaceae</taxon>
        <taxon>Ruania</taxon>
    </lineage>
</organism>
<name>A0A7M1SW38_9MICO</name>
<evidence type="ECO:0000259" key="2">
    <source>
        <dbReference type="SMART" id="SM00922"/>
    </source>
</evidence>
<dbReference type="SFLD" id="SFLDG00179">
    <property type="entry name" value="mandelate_racemase"/>
    <property type="match status" value="1"/>
</dbReference>
<keyword evidence="4" id="KW-1185">Reference proteome</keyword>
<dbReference type="Gene3D" id="3.30.390.10">
    <property type="entry name" value="Enolase-like, N-terminal domain"/>
    <property type="match status" value="1"/>
</dbReference>
<proteinExistence type="predicted"/>
<keyword evidence="1 3" id="KW-0456">Lyase</keyword>
<dbReference type="SUPFAM" id="SSF51604">
    <property type="entry name" value="Enolase C-terminal domain-like"/>
    <property type="match status" value="1"/>
</dbReference>
<dbReference type="Pfam" id="PF02746">
    <property type="entry name" value="MR_MLE_N"/>
    <property type="match status" value="1"/>
</dbReference>
<evidence type="ECO:0000313" key="4">
    <source>
        <dbReference type="Proteomes" id="UP000593758"/>
    </source>
</evidence>
<dbReference type="NCBIfam" id="NF010624">
    <property type="entry name" value="PRK14017.1"/>
    <property type="match status" value="1"/>
</dbReference>
<evidence type="ECO:0000256" key="1">
    <source>
        <dbReference type="ARBA" id="ARBA00023239"/>
    </source>
</evidence>
<dbReference type="Proteomes" id="UP000593758">
    <property type="component" value="Chromosome"/>
</dbReference>
<dbReference type="SFLD" id="SFLDS00001">
    <property type="entry name" value="Enolase"/>
    <property type="match status" value="1"/>
</dbReference>
<dbReference type="InterPro" id="IPR029017">
    <property type="entry name" value="Enolase-like_N"/>
</dbReference>
<gene>
    <name evidence="3" type="primary">dgoD</name>
    <name evidence="3" type="ORF">IM660_05910</name>
</gene>
<dbReference type="RefSeq" id="WP_193498454.1">
    <property type="nucleotide sequence ID" value="NZ_CP063169.1"/>
</dbReference>
<accession>A0A7M1SW38</accession>
<reference evidence="3 4" key="1">
    <citation type="submission" date="2020-10" db="EMBL/GenBank/DDBJ databases">
        <title>Haloactinobacterium sp. RN3S43, a bacterium isolated from saline soil.</title>
        <authorList>
            <person name="Sun J.-Q."/>
        </authorList>
    </citation>
    <scope>NUCLEOTIDE SEQUENCE [LARGE SCALE GENOMIC DNA]</scope>
    <source>
        <strain evidence="3 4">RN3S43</strain>
    </source>
</reference>